<feature type="chain" id="PRO_5030160583" evidence="1">
    <location>
        <begin position="20"/>
        <end position="237"/>
    </location>
</feature>
<sequence length="237" mass="24907">MLCLPLISASAIALSPGRAAPLVPLVAGRAGRLAAAGYGDELPDARDELKVRFNRDAGTASFKTPEEYAAEARAADQQQQETRKARETQELLEEIQALMPEPKAEPPAKAPIDLNGIKPTDLLIGAGSYAVVAVLAWQFTNAAAAYFAANDVESSIYYVNRLTGLARVVVIAMGGLGTGVTSIASVGQAALAVQVALQISRGELDPNAERKLPPGGRKVGETERLFRLMTGGGKKIL</sequence>
<evidence type="ECO:0000313" key="2">
    <source>
        <dbReference type="EMBL" id="CAE0563228.1"/>
    </source>
</evidence>
<feature type="signal peptide" evidence="1">
    <location>
        <begin position="1"/>
        <end position="19"/>
    </location>
</feature>
<dbReference type="Pfam" id="PF11282">
    <property type="entry name" value="DUF3082"/>
    <property type="match status" value="1"/>
</dbReference>
<organism evidence="2">
    <name type="scientific">Emiliania huxleyi</name>
    <name type="common">Coccolithophore</name>
    <name type="synonym">Pontosphaera huxleyi</name>
    <dbReference type="NCBI Taxonomy" id="2903"/>
    <lineage>
        <taxon>Eukaryota</taxon>
        <taxon>Haptista</taxon>
        <taxon>Haptophyta</taxon>
        <taxon>Prymnesiophyceae</taxon>
        <taxon>Isochrysidales</taxon>
        <taxon>Noelaerhabdaceae</taxon>
        <taxon>Emiliania</taxon>
    </lineage>
</organism>
<name>A0A6U8TGI8_EMIHU</name>
<accession>A0A6U8TGI8</accession>
<keyword evidence="1" id="KW-0732">Signal</keyword>
<dbReference type="InterPro" id="IPR021434">
    <property type="entry name" value="DUF3082"/>
</dbReference>
<protein>
    <submittedName>
        <fullName evidence="2">Uncharacterized protein</fullName>
    </submittedName>
</protein>
<proteinExistence type="predicted"/>
<dbReference type="EMBL" id="HBIR01033223">
    <property type="protein sequence ID" value="CAE0563228.1"/>
    <property type="molecule type" value="Transcribed_RNA"/>
</dbReference>
<dbReference type="AlphaFoldDB" id="A0A6U8TGI8"/>
<evidence type="ECO:0000256" key="1">
    <source>
        <dbReference type="SAM" id="SignalP"/>
    </source>
</evidence>
<gene>
    <name evidence="2" type="ORF">EHUX00137_LOCUS25862</name>
</gene>
<reference evidence="2" key="1">
    <citation type="submission" date="2021-01" db="EMBL/GenBank/DDBJ databases">
        <authorList>
            <person name="Corre E."/>
            <person name="Pelletier E."/>
            <person name="Niang G."/>
            <person name="Scheremetjew M."/>
            <person name="Finn R."/>
            <person name="Kale V."/>
            <person name="Holt S."/>
            <person name="Cochrane G."/>
            <person name="Meng A."/>
            <person name="Brown T."/>
            <person name="Cohen L."/>
        </authorList>
    </citation>
    <scope>NUCLEOTIDE SEQUENCE</scope>
    <source>
        <strain evidence="2">379</strain>
    </source>
</reference>